<accession>A0A3A8EPQ0</accession>
<sequence length="75" mass="8851">MKTIYRDRYQQMIDILIAERKRAKLTQIEVAQKLNKPQSYIAKIEGRDRKIDILEFIELCETLGIKASSLIKQIE</sequence>
<dbReference type="Pfam" id="PF01381">
    <property type="entry name" value="HTH_3"/>
    <property type="match status" value="1"/>
</dbReference>
<feature type="domain" description="HTH cro/C1-type" evidence="1">
    <location>
        <begin position="16"/>
        <end position="70"/>
    </location>
</feature>
<dbReference type="InterPro" id="IPR001387">
    <property type="entry name" value="Cro/C1-type_HTH"/>
</dbReference>
<dbReference type="PROSITE" id="PS50943">
    <property type="entry name" value="HTH_CROC1"/>
    <property type="match status" value="1"/>
</dbReference>
<dbReference type="InterPro" id="IPR010982">
    <property type="entry name" value="Lambda_DNA-bd_dom_sf"/>
</dbReference>
<gene>
    <name evidence="2" type="ORF">D7V21_04005</name>
</gene>
<protein>
    <submittedName>
        <fullName evidence="2">XRE family transcriptional regulator</fullName>
    </submittedName>
</protein>
<dbReference type="AlphaFoldDB" id="A0A3A8EPQ0"/>
<dbReference type="Proteomes" id="UP000269001">
    <property type="component" value="Unassembled WGS sequence"/>
</dbReference>
<evidence type="ECO:0000259" key="1">
    <source>
        <dbReference type="PROSITE" id="PS50943"/>
    </source>
</evidence>
<evidence type="ECO:0000313" key="3">
    <source>
        <dbReference type="Proteomes" id="UP000269001"/>
    </source>
</evidence>
<dbReference type="RefSeq" id="WP_120369246.1">
    <property type="nucleotide sequence ID" value="NZ_RAXU01000003.1"/>
</dbReference>
<dbReference type="GO" id="GO:0003677">
    <property type="term" value="F:DNA binding"/>
    <property type="evidence" value="ECO:0007669"/>
    <property type="project" value="InterPro"/>
</dbReference>
<dbReference type="SMART" id="SM00530">
    <property type="entry name" value="HTH_XRE"/>
    <property type="match status" value="1"/>
</dbReference>
<name>A0A3A8EPQ0_9GAMM</name>
<keyword evidence="3" id="KW-1185">Reference proteome</keyword>
<organism evidence="2 3">
    <name type="scientific">Acinetobacter guerrae</name>
    <dbReference type="NCBI Taxonomy" id="1843371"/>
    <lineage>
        <taxon>Bacteria</taxon>
        <taxon>Pseudomonadati</taxon>
        <taxon>Pseudomonadota</taxon>
        <taxon>Gammaproteobacteria</taxon>
        <taxon>Moraxellales</taxon>
        <taxon>Moraxellaceae</taxon>
        <taxon>Acinetobacter</taxon>
    </lineage>
</organism>
<dbReference type="Gene3D" id="1.10.260.40">
    <property type="entry name" value="lambda repressor-like DNA-binding domains"/>
    <property type="match status" value="1"/>
</dbReference>
<dbReference type="EMBL" id="RAXU01000003">
    <property type="protein sequence ID" value="RKG35476.1"/>
    <property type="molecule type" value="Genomic_DNA"/>
</dbReference>
<proteinExistence type="predicted"/>
<dbReference type="CDD" id="cd00093">
    <property type="entry name" value="HTH_XRE"/>
    <property type="match status" value="1"/>
</dbReference>
<evidence type="ECO:0000313" key="2">
    <source>
        <dbReference type="EMBL" id="RKG35476.1"/>
    </source>
</evidence>
<comment type="caution">
    <text evidence="2">The sequence shown here is derived from an EMBL/GenBank/DDBJ whole genome shotgun (WGS) entry which is preliminary data.</text>
</comment>
<reference evidence="2 3" key="1">
    <citation type="submission" date="2018-09" db="EMBL/GenBank/DDBJ databases">
        <title>The draft genome of Acinetobacter spp. strains.</title>
        <authorList>
            <person name="Qin J."/>
            <person name="Feng Y."/>
            <person name="Zong Z."/>
        </authorList>
    </citation>
    <scope>NUCLEOTIDE SEQUENCE [LARGE SCALE GENOMIC DNA]</scope>
    <source>
        <strain evidence="2 3">WCHAc060096</strain>
    </source>
</reference>
<dbReference type="SUPFAM" id="SSF47413">
    <property type="entry name" value="lambda repressor-like DNA-binding domains"/>
    <property type="match status" value="1"/>
</dbReference>